<evidence type="ECO:0000259" key="8">
    <source>
        <dbReference type="PROSITE" id="PS50850"/>
    </source>
</evidence>
<feature type="transmembrane region" description="Helical" evidence="7">
    <location>
        <begin position="237"/>
        <end position="257"/>
    </location>
</feature>
<dbReference type="InterPro" id="IPR011701">
    <property type="entry name" value="MFS"/>
</dbReference>
<dbReference type="InterPro" id="IPR036259">
    <property type="entry name" value="MFS_trans_sf"/>
</dbReference>
<keyword evidence="10" id="KW-1185">Reference proteome</keyword>
<name>A0ABW0X6A5_9ACTN</name>
<dbReference type="Proteomes" id="UP001595975">
    <property type="component" value="Unassembled WGS sequence"/>
</dbReference>
<dbReference type="EMBL" id="JBHSOF010000035">
    <property type="protein sequence ID" value="MFC5666052.1"/>
    <property type="molecule type" value="Genomic_DNA"/>
</dbReference>
<evidence type="ECO:0000256" key="4">
    <source>
        <dbReference type="ARBA" id="ARBA00022989"/>
    </source>
</evidence>
<keyword evidence="5 7" id="KW-0472">Membrane</keyword>
<evidence type="ECO:0000313" key="10">
    <source>
        <dbReference type="Proteomes" id="UP001595975"/>
    </source>
</evidence>
<evidence type="ECO:0000256" key="3">
    <source>
        <dbReference type="ARBA" id="ARBA00022692"/>
    </source>
</evidence>
<comment type="caution">
    <text evidence="9">The sequence shown here is derived from an EMBL/GenBank/DDBJ whole genome shotgun (WGS) entry which is preliminary data.</text>
</comment>
<evidence type="ECO:0000256" key="5">
    <source>
        <dbReference type="ARBA" id="ARBA00023136"/>
    </source>
</evidence>
<proteinExistence type="predicted"/>
<dbReference type="SUPFAM" id="SSF103473">
    <property type="entry name" value="MFS general substrate transporter"/>
    <property type="match status" value="1"/>
</dbReference>
<evidence type="ECO:0000256" key="1">
    <source>
        <dbReference type="ARBA" id="ARBA00004651"/>
    </source>
</evidence>
<keyword evidence="6" id="KW-0046">Antibiotic resistance</keyword>
<sequence length="486" mass="49045">MTSTTSDNTRPAPGAGPAGLRLVMPVIMLAVFTVPLSVSGTAVSLGDIAADLGSSSTGEQWALNGYNLTFACATLVWGSVADVIGRWRALLIGLLTFGAGSALSVLASGYLLLDASRLVAGVGAGAVFSVGSAIISTSFTGERRTKAFALLGAVAGLSLAFGPSLCGLFTQLVGWRLVFGFQLVCLVVACAAMPLIRRATAHETRRTGRIDVAGAVLFCAATGLLLGGLVLGSQTGWLSPQFLLCTVAGLAGYGLFARQEATAPSPLLSLRTLRNARFSGMTLVIAVASFTFTNAVAYIPVFFQGAYGSSPGESGALLMFMTMPVLIAPLLAGRLVARGAAMDRILAWSIGLLVVGLVLAGAAAPQGLAWMALPLVVVGAGFGLQAGLVDGEALAQVPEHEAGMGAGWINTVRLGSEAIAVSMFGSLFASFVGTATHASGRGFAAITIGSTLLAAVIGVLAVLLLRRGAAPADPAATPAPAEVPAP</sequence>
<keyword evidence="2" id="KW-0813">Transport</keyword>
<evidence type="ECO:0000256" key="7">
    <source>
        <dbReference type="SAM" id="Phobius"/>
    </source>
</evidence>
<organism evidence="9 10">
    <name type="scientific">Kitasatospora misakiensis</name>
    <dbReference type="NCBI Taxonomy" id="67330"/>
    <lineage>
        <taxon>Bacteria</taxon>
        <taxon>Bacillati</taxon>
        <taxon>Actinomycetota</taxon>
        <taxon>Actinomycetes</taxon>
        <taxon>Kitasatosporales</taxon>
        <taxon>Streptomycetaceae</taxon>
        <taxon>Kitasatospora</taxon>
    </lineage>
</organism>
<feature type="transmembrane region" description="Helical" evidence="7">
    <location>
        <begin position="443"/>
        <end position="465"/>
    </location>
</feature>
<dbReference type="CDD" id="cd17321">
    <property type="entry name" value="MFS_MMR_MDR_like"/>
    <property type="match status" value="1"/>
</dbReference>
<feature type="transmembrane region" description="Helical" evidence="7">
    <location>
        <begin position="370"/>
        <end position="389"/>
    </location>
</feature>
<comment type="subcellular location">
    <subcellularLocation>
        <location evidence="1">Cell membrane</location>
        <topology evidence="1">Multi-pass membrane protein</topology>
    </subcellularLocation>
</comment>
<feature type="transmembrane region" description="Helical" evidence="7">
    <location>
        <begin position="418"/>
        <end position="437"/>
    </location>
</feature>
<dbReference type="PRINTS" id="PR00173">
    <property type="entry name" value="EDTRNSPORT"/>
</dbReference>
<feature type="transmembrane region" description="Helical" evidence="7">
    <location>
        <begin position="315"/>
        <end position="333"/>
    </location>
</feature>
<evidence type="ECO:0000256" key="2">
    <source>
        <dbReference type="ARBA" id="ARBA00022448"/>
    </source>
</evidence>
<evidence type="ECO:0000256" key="6">
    <source>
        <dbReference type="ARBA" id="ARBA00023251"/>
    </source>
</evidence>
<accession>A0ABW0X6A5</accession>
<dbReference type="PANTHER" id="PTHR42718:SF9">
    <property type="entry name" value="MAJOR FACILITATOR SUPERFAMILY MULTIDRUG TRANSPORTER MFSC"/>
    <property type="match status" value="1"/>
</dbReference>
<keyword evidence="4 7" id="KW-1133">Transmembrane helix</keyword>
<dbReference type="Pfam" id="PF07690">
    <property type="entry name" value="MFS_1"/>
    <property type="match status" value="1"/>
</dbReference>
<dbReference type="PROSITE" id="PS50850">
    <property type="entry name" value="MFS"/>
    <property type="match status" value="1"/>
</dbReference>
<evidence type="ECO:0000313" key="9">
    <source>
        <dbReference type="EMBL" id="MFC5666052.1"/>
    </source>
</evidence>
<dbReference type="RefSeq" id="WP_380227729.1">
    <property type="nucleotide sequence ID" value="NZ_JBHSOF010000035.1"/>
</dbReference>
<dbReference type="InterPro" id="IPR020846">
    <property type="entry name" value="MFS_dom"/>
</dbReference>
<dbReference type="PANTHER" id="PTHR42718">
    <property type="entry name" value="MAJOR FACILITATOR SUPERFAMILY MULTIDRUG TRANSPORTER MFSC"/>
    <property type="match status" value="1"/>
</dbReference>
<feature type="transmembrane region" description="Helical" evidence="7">
    <location>
        <begin position="65"/>
        <end position="84"/>
    </location>
</feature>
<feature type="transmembrane region" description="Helical" evidence="7">
    <location>
        <begin position="278"/>
        <end position="303"/>
    </location>
</feature>
<feature type="transmembrane region" description="Helical" evidence="7">
    <location>
        <begin position="345"/>
        <end position="364"/>
    </location>
</feature>
<feature type="transmembrane region" description="Helical" evidence="7">
    <location>
        <begin position="147"/>
        <end position="171"/>
    </location>
</feature>
<feature type="domain" description="Major facilitator superfamily (MFS) profile" evidence="8">
    <location>
        <begin position="23"/>
        <end position="473"/>
    </location>
</feature>
<feature type="transmembrane region" description="Helical" evidence="7">
    <location>
        <begin position="91"/>
        <end position="112"/>
    </location>
</feature>
<reference evidence="10" key="1">
    <citation type="journal article" date="2019" name="Int. J. Syst. Evol. Microbiol.">
        <title>The Global Catalogue of Microorganisms (GCM) 10K type strain sequencing project: providing services to taxonomists for standard genome sequencing and annotation.</title>
        <authorList>
            <consortium name="The Broad Institute Genomics Platform"/>
            <consortium name="The Broad Institute Genome Sequencing Center for Infectious Disease"/>
            <person name="Wu L."/>
            <person name="Ma J."/>
        </authorList>
    </citation>
    <scope>NUCLEOTIDE SEQUENCE [LARGE SCALE GENOMIC DNA]</scope>
    <source>
        <strain evidence="10">CGMCC 4.1437</strain>
    </source>
</reference>
<protein>
    <submittedName>
        <fullName evidence="9">MFS transporter</fullName>
    </submittedName>
</protein>
<feature type="transmembrane region" description="Helical" evidence="7">
    <location>
        <begin position="208"/>
        <end position="231"/>
    </location>
</feature>
<gene>
    <name evidence="9" type="ORF">ACFP3U_24120</name>
</gene>
<feature type="transmembrane region" description="Helical" evidence="7">
    <location>
        <begin position="20"/>
        <end position="45"/>
    </location>
</feature>
<feature type="transmembrane region" description="Helical" evidence="7">
    <location>
        <begin position="118"/>
        <end position="135"/>
    </location>
</feature>
<dbReference type="Gene3D" id="1.20.1250.20">
    <property type="entry name" value="MFS general substrate transporter like domains"/>
    <property type="match status" value="1"/>
</dbReference>
<feature type="transmembrane region" description="Helical" evidence="7">
    <location>
        <begin position="177"/>
        <end position="196"/>
    </location>
</feature>
<dbReference type="Gene3D" id="1.20.1720.10">
    <property type="entry name" value="Multidrug resistance protein D"/>
    <property type="match status" value="1"/>
</dbReference>
<keyword evidence="3 7" id="KW-0812">Transmembrane</keyword>